<dbReference type="Proteomes" id="UP000887578">
    <property type="component" value="Unplaced"/>
</dbReference>
<dbReference type="AlphaFoldDB" id="A0A914QTT5"/>
<proteinExistence type="predicted"/>
<sequence>MATKDFCSSFKDKIGVAGYGTSNGQYNNFNLNQNHQYLNVTSKISKIVSVENKKVQNYDKNYSKAKKDCGNLKKDLSLDYFLNVGNVSEKNDDSDTKSNSTLLLRISAYENSVEGGFTHLIGKGKNVGFKKNQENWNKQLFPSALSMIRNPFEFPRQQEGDPKDEPEVMGFKASQRLLNSNQPAASKNVPLENAIAELSLVQAHVPNVAISVESQQQQISVVRQSAAGNGTQVSCFDI</sequence>
<reference evidence="2" key="1">
    <citation type="submission" date="2022-11" db="UniProtKB">
        <authorList>
            <consortium name="WormBaseParasite"/>
        </authorList>
    </citation>
    <scope>IDENTIFICATION</scope>
</reference>
<protein>
    <submittedName>
        <fullName evidence="2">Uncharacterized protein</fullName>
    </submittedName>
</protein>
<name>A0A914QTT5_9BILA</name>
<dbReference type="WBParaSite" id="PDA_v2.g5140.t1">
    <property type="protein sequence ID" value="PDA_v2.g5140.t1"/>
    <property type="gene ID" value="PDA_v2.g5140"/>
</dbReference>
<keyword evidence="1" id="KW-1185">Reference proteome</keyword>
<evidence type="ECO:0000313" key="2">
    <source>
        <dbReference type="WBParaSite" id="PDA_v2.g5140.t1"/>
    </source>
</evidence>
<organism evidence="1 2">
    <name type="scientific">Panagrolaimus davidi</name>
    <dbReference type="NCBI Taxonomy" id="227884"/>
    <lineage>
        <taxon>Eukaryota</taxon>
        <taxon>Metazoa</taxon>
        <taxon>Ecdysozoa</taxon>
        <taxon>Nematoda</taxon>
        <taxon>Chromadorea</taxon>
        <taxon>Rhabditida</taxon>
        <taxon>Tylenchina</taxon>
        <taxon>Panagrolaimomorpha</taxon>
        <taxon>Panagrolaimoidea</taxon>
        <taxon>Panagrolaimidae</taxon>
        <taxon>Panagrolaimus</taxon>
    </lineage>
</organism>
<accession>A0A914QTT5</accession>
<evidence type="ECO:0000313" key="1">
    <source>
        <dbReference type="Proteomes" id="UP000887578"/>
    </source>
</evidence>